<accession>A0A397H6L0</accession>
<protein>
    <recommendedName>
        <fullName evidence="5">RNase H type-1 domain-containing protein</fullName>
    </recommendedName>
</protein>
<evidence type="ECO:0000313" key="4">
    <source>
        <dbReference type="Proteomes" id="UP000266861"/>
    </source>
</evidence>
<dbReference type="InterPro" id="IPR036397">
    <property type="entry name" value="RNaseH_sf"/>
</dbReference>
<evidence type="ECO:0000259" key="1">
    <source>
        <dbReference type="PROSITE" id="PS50878"/>
    </source>
</evidence>
<comment type="caution">
    <text evidence="3">The sequence shown here is derived from an EMBL/GenBank/DDBJ whole genome shotgun (WGS) entry which is preliminary data.</text>
</comment>
<dbReference type="InterPro" id="IPR012337">
    <property type="entry name" value="RNaseH-like_sf"/>
</dbReference>
<feature type="domain" description="Reverse transcriptase" evidence="1">
    <location>
        <begin position="1"/>
        <end position="64"/>
    </location>
</feature>
<proteinExistence type="predicted"/>
<reference evidence="3 4" key="1">
    <citation type="submission" date="2018-08" db="EMBL/GenBank/DDBJ databases">
        <title>Genome and evolution of the arbuscular mycorrhizal fungus Diversispora epigaea (formerly Glomus versiforme) and its bacterial endosymbionts.</title>
        <authorList>
            <person name="Sun X."/>
            <person name="Fei Z."/>
            <person name="Harrison M."/>
        </authorList>
    </citation>
    <scope>NUCLEOTIDE SEQUENCE [LARGE SCALE GENOMIC DNA]</scope>
    <source>
        <strain evidence="3 4">IT104</strain>
    </source>
</reference>
<dbReference type="InterPro" id="IPR000477">
    <property type="entry name" value="RT_dom"/>
</dbReference>
<dbReference type="Gene3D" id="3.30.420.10">
    <property type="entry name" value="Ribonuclease H-like superfamily/Ribonuclease H"/>
    <property type="match status" value="1"/>
</dbReference>
<organism evidence="3 4">
    <name type="scientific">Diversispora epigaea</name>
    <dbReference type="NCBI Taxonomy" id="1348612"/>
    <lineage>
        <taxon>Eukaryota</taxon>
        <taxon>Fungi</taxon>
        <taxon>Fungi incertae sedis</taxon>
        <taxon>Mucoromycota</taxon>
        <taxon>Glomeromycotina</taxon>
        <taxon>Glomeromycetes</taxon>
        <taxon>Diversisporales</taxon>
        <taxon>Diversisporaceae</taxon>
        <taxon>Diversispora</taxon>
    </lineage>
</organism>
<evidence type="ECO:0008006" key="5">
    <source>
        <dbReference type="Google" id="ProtNLM"/>
    </source>
</evidence>
<evidence type="ECO:0000259" key="2">
    <source>
        <dbReference type="PROSITE" id="PS50879"/>
    </source>
</evidence>
<keyword evidence="4" id="KW-1185">Reference proteome</keyword>
<dbReference type="InterPro" id="IPR002156">
    <property type="entry name" value="RNaseH_domain"/>
</dbReference>
<dbReference type="SUPFAM" id="SSF53098">
    <property type="entry name" value="Ribonuclease H-like"/>
    <property type="match status" value="1"/>
</dbReference>
<name>A0A397H6L0_9GLOM</name>
<dbReference type="EMBL" id="PQFF01000346">
    <property type="protein sequence ID" value="RHZ57538.1"/>
    <property type="molecule type" value="Genomic_DNA"/>
</dbReference>
<dbReference type="GO" id="GO:0004523">
    <property type="term" value="F:RNA-DNA hybrid ribonuclease activity"/>
    <property type="evidence" value="ECO:0007669"/>
    <property type="project" value="InterPro"/>
</dbReference>
<evidence type="ECO:0000313" key="3">
    <source>
        <dbReference type="EMBL" id="RHZ57538.1"/>
    </source>
</evidence>
<dbReference type="OrthoDB" id="2752996at2759"/>
<sequence>MDDTTYIASDKKQLKKILTKVEEFSNITGIRVNAEKSHLICINCKKKIIAKKKNEYVRILGIWISADGKKNYQKTLIEDKTKNICRMVERARITDKGARYIINHVLFPAIEYLLNDIYLNTNMCKKINSICLKMFKHKTGFAQTAINSIFHLKEGYNIFDIENRQLQLHIKNFNDRINRDDLLGESTKIRLRQFQNWIWKNKSIFDEDFIYKIKDNFNLNAMIINKAKEKSVIWKFTNKGNLIVTIPSGGKYTIKELWNDMGYEEQILNRGLRENGIMFVEQIMDLKFKNILSWQHIQTIRPKRGRPPGWYTHINQNKNFATNIIQEKLKEYYIHNLNIFNNLTKKHISTKKLWIAHKDNNELIIGKEHKKGKQEDNKKGMQQMKHYNIITKNLEPTSVLIPCEGCEINIENKNEECIYRIDKGKKDKIEIPVIYSKTSTSSTATRSFKNRIRMNVKDLYTATDLMENYMRNQEDNIMDNLSNTIEEEDIREKHKYQEIQKWIKCEDEDIVILLDIKEKLKHRKQVKVYTDGSLETTLTESIMGFGWVIPEVKNYERLTFRGNIKNFPSSTRAELMAIFTTLIVMPTKSKVIIYTDSTCAIQNMKTIMEKINTREIGIKNKNPILLQMINDIMKENKLKVICHKVKAHSGDKYNEIADSLAKIPGFVKGIKNNIFEGTLITLNYNKRFKHIMSSTKCREIDWDLTFKTKHPSKITSDTTNKEDSSRRSFAIKLLCEELPTLSRRYVHKPNLCNSSSCVLCDELIEEDNMHVFTCKRKGNIDPIKGLNNKFKEILMERIKKEESNIDIKVIWEHINEIDILNYLYEKDYTLSKNYSDLTFFDIIKGFVSSIITTKVIKICKYKKVKAKKIIIDAMEEFQQILKQIWKERYDKVIEWEVNNGITNKDKRIKQTKEKLNTNNQVVKTSNIRKRNNYNINNLKIIEEKEYIQNKQKQKKTNLEFFVNESFLNTNTYKRNNLYKIKIFSDGDMAISS</sequence>
<dbReference type="Proteomes" id="UP000266861">
    <property type="component" value="Unassembled WGS sequence"/>
</dbReference>
<feature type="domain" description="RNase H type-1" evidence="2">
    <location>
        <begin position="522"/>
        <end position="666"/>
    </location>
</feature>
<gene>
    <name evidence="3" type="ORF">Glove_386g3</name>
</gene>
<dbReference type="AlphaFoldDB" id="A0A397H6L0"/>
<dbReference type="PROSITE" id="PS50879">
    <property type="entry name" value="RNASE_H_1"/>
    <property type="match status" value="1"/>
</dbReference>
<dbReference type="STRING" id="1348612.A0A397H6L0"/>
<dbReference type="Pfam" id="PF00075">
    <property type="entry name" value="RNase_H"/>
    <property type="match status" value="1"/>
</dbReference>
<dbReference type="PROSITE" id="PS50878">
    <property type="entry name" value="RT_POL"/>
    <property type="match status" value="1"/>
</dbReference>
<dbReference type="GO" id="GO:0003676">
    <property type="term" value="F:nucleic acid binding"/>
    <property type="evidence" value="ECO:0007669"/>
    <property type="project" value="InterPro"/>
</dbReference>